<gene>
    <name evidence="3" type="ORF">RR49_00197</name>
</gene>
<keyword evidence="2" id="KW-0472">Membrane</keyword>
<evidence type="ECO:0000313" key="4">
    <source>
        <dbReference type="Proteomes" id="UP000033451"/>
    </source>
</evidence>
<keyword evidence="2" id="KW-0812">Transmembrane</keyword>
<evidence type="ECO:0000256" key="1">
    <source>
        <dbReference type="SAM" id="MobiDB-lite"/>
    </source>
</evidence>
<dbReference type="AlphaFoldDB" id="A0A0F0M3G1"/>
<dbReference type="PATRIC" id="fig|400772.4.peg.221"/>
<keyword evidence="4" id="KW-1185">Reference proteome</keyword>
<dbReference type="STRING" id="400772.RR49_00197"/>
<feature type="region of interest" description="Disordered" evidence="1">
    <location>
        <begin position="1"/>
        <end position="21"/>
    </location>
</feature>
<organism evidence="3 4">
    <name type="scientific">Microbacterium ginsengisoli</name>
    <dbReference type="NCBI Taxonomy" id="400772"/>
    <lineage>
        <taxon>Bacteria</taxon>
        <taxon>Bacillati</taxon>
        <taxon>Actinomycetota</taxon>
        <taxon>Actinomycetes</taxon>
        <taxon>Micrococcales</taxon>
        <taxon>Microbacteriaceae</taxon>
        <taxon>Microbacterium</taxon>
    </lineage>
</organism>
<feature type="transmembrane region" description="Helical" evidence="2">
    <location>
        <begin position="26"/>
        <end position="47"/>
    </location>
</feature>
<proteinExistence type="predicted"/>
<protein>
    <submittedName>
        <fullName evidence="3">Uncharacterized protein</fullName>
    </submittedName>
</protein>
<dbReference type="EMBL" id="JYIY01000042">
    <property type="protein sequence ID" value="KJL43337.1"/>
    <property type="molecule type" value="Genomic_DNA"/>
</dbReference>
<dbReference type="Proteomes" id="UP000033451">
    <property type="component" value="Unassembled WGS sequence"/>
</dbReference>
<evidence type="ECO:0000313" key="3">
    <source>
        <dbReference type="EMBL" id="KJL43337.1"/>
    </source>
</evidence>
<evidence type="ECO:0000256" key="2">
    <source>
        <dbReference type="SAM" id="Phobius"/>
    </source>
</evidence>
<feature type="compositionally biased region" description="Basic residues" evidence="1">
    <location>
        <begin position="12"/>
        <end position="21"/>
    </location>
</feature>
<dbReference type="RefSeq" id="WP_045245944.1">
    <property type="nucleotide sequence ID" value="NZ_DAIQHQ010000023.1"/>
</dbReference>
<comment type="caution">
    <text evidence="3">The sequence shown here is derived from an EMBL/GenBank/DDBJ whole genome shotgun (WGS) entry which is preliminary data.</text>
</comment>
<sequence>MTYDPIVGMTRGSRRGGPPRRPGHSWWAYVMVAVIAVGVAALVYLAVTHDYTFSPEGGAATSAPVR</sequence>
<accession>A0A0F0M3G1</accession>
<keyword evidence="2" id="KW-1133">Transmembrane helix</keyword>
<reference evidence="3 4" key="1">
    <citation type="submission" date="2015-02" db="EMBL/GenBank/DDBJ databases">
        <title>Draft genome sequences of ten Microbacterium spp. with emphasis on heavy metal contaminated environments.</title>
        <authorList>
            <person name="Corretto E."/>
        </authorList>
    </citation>
    <scope>NUCLEOTIDE SEQUENCE [LARGE SCALE GENOMIC DNA]</scope>
    <source>
        <strain evidence="3 4">DSM 18659</strain>
    </source>
</reference>
<name>A0A0F0M3G1_9MICO</name>